<dbReference type="SUPFAM" id="SSF55729">
    <property type="entry name" value="Acyl-CoA N-acyltransferases (Nat)"/>
    <property type="match status" value="1"/>
</dbReference>
<dbReference type="Proteomes" id="UP000027661">
    <property type="component" value="Unassembled WGS sequence"/>
</dbReference>
<dbReference type="RefSeq" id="WP_005843325.1">
    <property type="nucleotide sequence ID" value="NZ_JNHM01000148.1"/>
</dbReference>
<dbReference type="PROSITE" id="PS51186">
    <property type="entry name" value="GNAT"/>
    <property type="match status" value="1"/>
</dbReference>
<name>A0A069S519_PHOVU</name>
<reference evidence="4 5" key="1">
    <citation type="submission" date="2014-04" db="EMBL/GenBank/DDBJ databases">
        <authorList>
            <person name="Sears C."/>
            <person name="Carroll K."/>
            <person name="Sack B.R."/>
            <person name="Qadri F."/>
            <person name="Myers L.L."/>
            <person name="Chung G.-T."/>
            <person name="Escheverria P."/>
            <person name="Fraser C.M."/>
            <person name="Sadzewicz L."/>
            <person name="Shefchek K.A."/>
            <person name="Tallon L."/>
            <person name="Das S.P."/>
            <person name="Daugherty S."/>
            <person name="Mongodin E.F."/>
        </authorList>
    </citation>
    <scope>NUCLEOTIDE SEQUENCE [LARGE SCALE GENOMIC DNA]</scope>
    <source>
        <strain evidence="4 5">3975 RP4</strain>
    </source>
</reference>
<dbReference type="Gene3D" id="3.40.630.30">
    <property type="match status" value="1"/>
</dbReference>
<dbReference type="AlphaFoldDB" id="A0A069S519"/>
<sequence length="165" mass="19246">MFTIKKATTNDIQLINEMAQIVFPATYREILSKEQLDYMMDWMYSPKNLRKQMEEEGHIYYIAYKDGEAAGYVSIQPEGEHLFHLQKIYVLPLFQGCRLGKALFEQAVKAIKEIHPGPCEMHLNVNRNNKALQFYQHLGMEKVAEGDFHIGNGYYMNDYIMGLKI</sequence>
<protein>
    <submittedName>
        <fullName evidence="4">Acetyltransferase family protein</fullName>
    </submittedName>
</protein>
<dbReference type="EMBL" id="JNHM01000148">
    <property type="protein sequence ID" value="KDS45129.1"/>
    <property type="molecule type" value="Genomic_DNA"/>
</dbReference>
<proteinExistence type="predicted"/>
<evidence type="ECO:0000256" key="1">
    <source>
        <dbReference type="ARBA" id="ARBA00022679"/>
    </source>
</evidence>
<dbReference type="InterPro" id="IPR016181">
    <property type="entry name" value="Acyl_CoA_acyltransferase"/>
</dbReference>
<gene>
    <name evidence="4" type="ORF">M099_4127</name>
</gene>
<comment type="caution">
    <text evidence="4">The sequence shown here is derived from an EMBL/GenBank/DDBJ whole genome shotgun (WGS) entry which is preliminary data.</text>
</comment>
<evidence type="ECO:0000313" key="4">
    <source>
        <dbReference type="EMBL" id="KDS45129.1"/>
    </source>
</evidence>
<feature type="domain" description="N-acetyltransferase" evidence="3">
    <location>
        <begin position="2"/>
        <end position="165"/>
    </location>
</feature>
<organism evidence="4 5">
    <name type="scientific">Phocaeicola vulgatus str. 3975 RP4</name>
    <dbReference type="NCBI Taxonomy" id="1339352"/>
    <lineage>
        <taxon>Bacteria</taxon>
        <taxon>Pseudomonadati</taxon>
        <taxon>Bacteroidota</taxon>
        <taxon>Bacteroidia</taxon>
        <taxon>Bacteroidales</taxon>
        <taxon>Bacteroidaceae</taxon>
        <taxon>Phocaeicola</taxon>
    </lineage>
</organism>
<dbReference type="DNASU" id="5303728"/>
<dbReference type="GeneID" id="5303728"/>
<dbReference type="PANTHER" id="PTHR43877">
    <property type="entry name" value="AMINOALKYLPHOSPHONATE N-ACETYLTRANSFERASE-RELATED-RELATED"/>
    <property type="match status" value="1"/>
</dbReference>
<keyword evidence="1 4" id="KW-0808">Transferase</keyword>
<dbReference type="InterPro" id="IPR000182">
    <property type="entry name" value="GNAT_dom"/>
</dbReference>
<dbReference type="PANTHER" id="PTHR43877:SF2">
    <property type="entry name" value="AMINOALKYLPHOSPHONATE N-ACETYLTRANSFERASE-RELATED"/>
    <property type="match status" value="1"/>
</dbReference>
<dbReference type="PATRIC" id="fig|1339352.3.peg.3873"/>
<keyword evidence="2" id="KW-0012">Acyltransferase</keyword>
<dbReference type="GO" id="GO:0016747">
    <property type="term" value="F:acyltransferase activity, transferring groups other than amino-acyl groups"/>
    <property type="evidence" value="ECO:0007669"/>
    <property type="project" value="InterPro"/>
</dbReference>
<evidence type="ECO:0000313" key="5">
    <source>
        <dbReference type="Proteomes" id="UP000027661"/>
    </source>
</evidence>
<accession>A0A069S519</accession>
<dbReference type="CDD" id="cd04301">
    <property type="entry name" value="NAT_SF"/>
    <property type="match status" value="1"/>
</dbReference>
<dbReference type="InterPro" id="IPR050832">
    <property type="entry name" value="Bact_Acetyltransf"/>
</dbReference>
<evidence type="ECO:0000256" key="2">
    <source>
        <dbReference type="ARBA" id="ARBA00023315"/>
    </source>
</evidence>
<dbReference type="Pfam" id="PF13673">
    <property type="entry name" value="Acetyltransf_10"/>
    <property type="match status" value="1"/>
</dbReference>
<evidence type="ECO:0000259" key="3">
    <source>
        <dbReference type="PROSITE" id="PS51186"/>
    </source>
</evidence>